<dbReference type="AlphaFoldDB" id="A0A8S1HQ35"/>
<keyword evidence="1" id="KW-1133">Transmembrane helix</keyword>
<dbReference type="Proteomes" id="UP000835052">
    <property type="component" value="Unassembled WGS sequence"/>
</dbReference>
<feature type="transmembrane region" description="Helical" evidence="1">
    <location>
        <begin position="267"/>
        <end position="289"/>
    </location>
</feature>
<protein>
    <submittedName>
        <fullName evidence="2">Uncharacterized protein</fullName>
    </submittedName>
</protein>
<accession>A0A8S1HQ35</accession>
<keyword evidence="1" id="KW-0472">Membrane</keyword>
<gene>
    <name evidence="2" type="ORF">CAUJ_LOCUS14495</name>
</gene>
<proteinExistence type="predicted"/>
<evidence type="ECO:0000256" key="1">
    <source>
        <dbReference type="SAM" id="Phobius"/>
    </source>
</evidence>
<feature type="transmembrane region" description="Helical" evidence="1">
    <location>
        <begin position="45"/>
        <end position="62"/>
    </location>
</feature>
<keyword evidence="1" id="KW-0812">Transmembrane</keyword>
<sequence>MMRIRENDKINVTFSAEKPSLCVKELRRLAGMVVSFSKARLKRQLVVMFHIILWTLPTTFAIDKCCTRAMFSYPSGDAIPPECSVDTIKCTESVITMENPASTSTAVRSFLSRATKTGAIIVHGNADPPLIISNLKEISHEGPGPALFLKNPKLVAGNCFNQLQKISVKDISTYCEKRDLLRLEGVTAEVRNILETVANQTLLECEKLTTTAVVDTTTTTIISSSVTSNNTLGLPHACVHNVSSAASASASAQNKDEEKECPSYTGLLYAGTIAIALLLITSAVAITVATRLYFFRKDEDAALAVYISHVTQLMNMMIFLQSGKDNSMLHGYMLDGLHKKSAPLKAITDKYHAQANVRKHKFQKNQPLDPKNGSPLEGNITLDPRIPAFG</sequence>
<evidence type="ECO:0000313" key="3">
    <source>
        <dbReference type="Proteomes" id="UP000835052"/>
    </source>
</evidence>
<keyword evidence="3" id="KW-1185">Reference proteome</keyword>
<dbReference type="EMBL" id="CAJGYM010000131">
    <property type="protein sequence ID" value="CAD6198589.1"/>
    <property type="molecule type" value="Genomic_DNA"/>
</dbReference>
<organism evidence="2 3">
    <name type="scientific">Caenorhabditis auriculariae</name>
    <dbReference type="NCBI Taxonomy" id="2777116"/>
    <lineage>
        <taxon>Eukaryota</taxon>
        <taxon>Metazoa</taxon>
        <taxon>Ecdysozoa</taxon>
        <taxon>Nematoda</taxon>
        <taxon>Chromadorea</taxon>
        <taxon>Rhabditida</taxon>
        <taxon>Rhabditina</taxon>
        <taxon>Rhabditomorpha</taxon>
        <taxon>Rhabditoidea</taxon>
        <taxon>Rhabditidae</taxon>
        <taxon>Peloderinae</taxon>
        <taxon>Caenorhabditis</taxon>
    </lineage>
</organism>
<comment type="caution">
    <text evidence="2">The sequence shown here is derived from an EMBL/GenBank/DDBJ whole genome shotgun (WGS) entry which is preliminary data.</text>
</comment>
<name>A0A8S1HQ35_9PELO</name>
<evidence type="ECO:0000313" key="2">
    <source>
        <dbReference type="EMBL" id="CAD6198589.1"/>
    </source>
</evidence>
<reference evidence="2" key="1">
    <citation type="submission" date="2020-10" db="EMBL/GenBank/DDBJ databases">
        <authorList>
            <person name="Kikuchi T."/>
        </authorList>
    </citation>
    <scope>NUCLEOTIDE SEQUENCE</scope>
    <source>
        <strain evidence="2">NKZ352</strain>
    </source>
</reference>